<evidence type="ECO:0000313" key="5">
    <source>
        <dbReference type="EMBL" id="OHT15949.1"/>
    </source>
</evidence>
<dbReference type="GeneID" id="94832062"/>
<dbReference type="Pfam" id="PF02181">
    <property type="entry name" value="FH2"/>
    <property type="match status" value="1"/>
</dbReference>
<dbReference type="OrthoDB" id="1668162at2759"/>
<accession>A0A1J4L232</accession>
<dbReference type="InterPro" id="IPR042201">
    <property type="entry name" value="FH2_Formin_sf"/>
</dbReference>
<keyword evidence="6" id="KW-1185">Reference proteome</keyword>
<dbReference type="GO" id="GO:0016477">
    <property type="term" value="P:cell migration"/>
    <property type="evidence" value="ECO:0007669"/>
    <property type="project" value="TreeGrafter"/>
</dbReference>
<dbReference type="VEuPathDB" id="TrichDB:TRFO_13632"/>
<proteinExistence type="inferred from homology"/>
<dbReference type="GO" id="GO:0030866">
    <property type="term" value="P:cortical actin cytoskeleton organization"/>
    <property type="evidence" value="ECO:0007669"/>
    <property type="project" value="TreeGrafter"/>
</dbReference>
<dbReference type="EMBL" id="MLAK01000167">
    <property type="protein sequence ID" value="OHT15949.1"/>
    <property type="molecule type" value="Genomic_DNA"/>
</dbReference>
<dbReference type="SMART" id="SM00498">
    <property type="entry name" value="FH2"/>
    <property type="match status" value="1"/>
</dbReference>
<evidence type="ECO:0000256" key="3">
    <source>
        <dbReference type="SAM" id="MobiDB-lite"/>
    </source>
</evidence>
<name>A0A1J4L232_9EUKA</name>
<dbReference type="GO" id="GO:0008360">
    <property type="term" value="P:regulation of cell shape"/>
    <property type="evidence" value="ECO:0007669"/>
    <property type="project" value="TreeGrafter"/>
</dbReference>
<feature type="region of interest" description="Disordered" evidence="3">
    <location>
        <begin position="757"/>
        <end position="780"/>
    </location>
</feature>
<dbReference type="PROSITE" id="PS51444">
    <property type="entry name" value="FH2"/>
    <property type="match status" value="1"/>
</dbReference>
<dbReference type="GO" id="GO:0005829">
    <property type="term" value="C:cytosol"/>
    <property type="evidence" value="ECO:0007669"/>
    <property type="project" value="TreeGrafter"/>
</dbReference>
<evidence type="ECO:0000256" key="2">
    <source>
        <dbReference type="SAM" id="Coils"/>
    </source>
</evidence>
<dbReference type="InterPro" id="IPR043592">
    <property type="entry name" value="FMNL_animal"/>
</dbReference>
<organism evidence="5 6">
    <name type="scientific">Tritrichomonas foetus</name>
    <dbReference type="NCBI Taxonomy" id="1144522"/>
    <lineage>
        <taxon>Eukaryota</taxon>
        <taxon>Metamonada</taxon>
        <taxon>Parabasalia</taxon>
        <taxon>Tritrichomonadida</taxon>
        <taxon>Tritrichomonadidae</taxon>
        <taxon>Tritrichomonas</taxon>
    </lineage>
</organism>
<sequence>MKYKINDPINFIYFSQIASQCNKPLTVEVSNNIVSQEMALKHLFFPLFELPTNKNNFNSIINQAVSDFTPQPISTASAQHNSLHMKTNQNSNSSNAKCQNFDTSQLKDALSQIEGLKKALDVSTKEKEKLKSEIQKLKNELEASSGKVIQGTPSILIPQTTISDEKYEIQRLKSEILQKREELSLFRHGNPNAEIISKDKMIDLLQKRILELEKNKTIIDELKSKLEDFERKDQNGDVMNAKIEELSEMMLNFKATIKAKDDHINQLEKGIIDLKQKISNLSHTQRRMTVLKGSQNLEQALPPIPPSEKINSAADESQNSFPIPPPDDVPIKFSYNHFENNNNENKYQDLQRKSNSFIPIFWSKVPNIIAYNSFWKSINEIDVNINESEIESLFRYQDDLINSPKIPTPSKVFDKVSRTMNLIDPKHIKSTNILLSRLSKSVDEICYLIQNLSQQLTEDEILDLSSFSPTEDEKVAILSFEGDSSNLCNAEYFYYKILRIELLDEHLEFLRLRNNFPKILYDIELQTKLINNALISLITSPTFKHLLALILKIGNFVNVGTTRCQAYGFNADLLLILDEIKTNNPQFSLQNYVAQNFDIDSLENELFRPLSNCLSLDFKEIDKKKKSIEKSILMIQQSLRDAEKLIPNGYVLYSEWVKFYDKDKEKRVDEANKNFVIVEEKYLNVSKAFGKDNLPVCEFFRIFVDFIDLLTKRDKINIPKHVSKANNQINIPNISISNENESNRGVLDNLMKSLAAGPPGLRKMSFSKKSREALQDTSGK</sequence>
<feature type="coiled-coil region" evidence="2">
    <location>
        <begin position="106"/>
        <end position="182"/>
    </location>
</feature>
<comment type="similarity">
    <text evidence="1">Belongs to the formin homology family.</text>
</comment>
<reference evidence="5" key="1">
    <citation type="submission" date="2016-10" db="EMBL/GenBank/DDBJ databases">
        <authorList>
            <person name="Benchimol M."/>
            <person name="Almeida L.G."/>
            <person name="Vasconcelos A.T."/>
            <person name="Perreira-Neves A."/>
            <person name="Rosa I.A."/>
            <person name="Tasca T."/>
            <person name="Bogo M.R."/>
            <person name="de Souza W."/>
        </authorList>
    </citation>
    <scope>NUCLEOTIDE SEQUENCE [LARGE SCALE GENOMIC DNA]</scope>
    <source>
        <strain evidence="5">K</strain>
    </source>
</reference>
<dbReference type="SUPFAM" id="SSF101447">
    <property type="entry name" value="Formin homology 2 domain (FH2 domain)"/>
    <property type="match status" value="1"/>
</dbReference>
<dbReference type="InterPro" id="IPR015425">
    <property type="entry name" value="FH2_Formin"/>
</dbReference>
<dbReference type="Gene3D" id="1.20.58.2220">
    <property type="entry name" value="Formin, FH2 domain"/>
    <property type="match status" value="1"/>
</dbReference>
<dbReference type="Proteomes" id="UP000179807">
    <property type="component" value="Unassembled WGS sequence"/>
</dbReference>
<dbReference type="AlphaFoldDB" id="A0A1J4L232"/>
<dbReference type="PANTHER" id="PTHR45857:SF4">
    <property type="entry name" value="FORMIN-LIKE PROTEIN"/>
    <property type="match status" value="1"/>
</dbReference>
<keyword evidence="2" id="KW-0175">Coiled coil</keyword>
<protein>
    <recommendedName>
        <fullName evidence="4">FH2 domain-containing protein</fullName>
    </recommendedName>
</protein>
<dbReference type="RefSeq" id="XP_068369085.1">
    <property type="nucleotide sequence ID" value="XM_068497358.1"/>
</dbReference>
<feature type="domain" description="FH2" evidence="4">
    <location>
        <begin position="347"/>
        <end position="736"/>
    </location>
</feature>
<evidence type="ECO:0000259" key="4">
    <source>
        <dbReference type="PROSITE" id="PS51444"/>
    </source>
</evidence>
<evidence type="ECO:0000256" key="1">
    <source>
        <dbReference type="ARBA" id="ARBA00023449"/>
    </source>
</evidence>
<gene>
    <name evidence="5" type="ORF">TRFO_13632</name>
</gene>
<evidence type="ECO:0000313" key="6">
    <source>
        <dbReference type="Proteomes" id="UP000179807"/>
    </source>
</evidence>
<comment type="caution">
    <text evidence="5">The sequence shown here is derived from an EMBL/GenBank/DDBJ whole genome shotgun (WGS) entry which is preliminary data.</text>
</comment>
<dbReference type="GO" id="GO:0051015">
    <property type="term" value="F:actin filament binding"/>
    <property type="evidence" value="ECO:0007669"/>
    <property type="project" value="TreeGrafter"/>
</dbReference>
<feature type="compositionally biased region" description="Basic and acidic residues" evidence="3">
    <location>
        <begin position="769"/>
        <end position="780"/>
    </location>
</feature>
<dbReference type="PANTHER" id="PTHR45857">
    <property type="entry name" value="FORMIN-LIKE PROTEIN"/>
    <property type="match status" value="1"/>
</dbReference>